<dbReference type="OrthoDB" id="9813172at2"/>
<protein>
    <submittedName>
        <fullName evidence="2">TIGR02206 family membrane protein</fullName>
    </submittedName>
</protein>
<keyword evidence="3" id="KW-1185">Reference proteome</keyword>
<evidence type="ECO:0000313" key="2">
    <source>
        <dbReference type="EMBL" id="RLL40620.1"/>
    </source>
</evidence>
<gene>
    <name evidence="2" type="ORF">D8M04_18925</name>
</gene>
<dbReference type="Pfam" id="PF14808">
    <property type="entry name" value="TMEM164"/>
    <property type="match status" value="1"/>
</dbReference>
<dbReference type="Proteomes" id="UP000270219">
    <property type="component" value="Unassembled WGS sequence"/>
</dbReference>
<comment type="caution">
    <text evidence="2">The sequence shown here is derived from an EMBL/GenBank/DDBJ whole genome shotgun (WGS) entry which is preliminary data.</text>
</comment>
<proteinExistence type="predicted"/>
<feature type="transmembrane region" description="Helical" evidence="1">
    <location>
        <begin position="82"/>
        <end position="99"/>
    </location>
</feature>
<organism evidence="2 3">
    <name type="scientific">Oceanobacillus piezotolerans</name>
    <dbReference type="NCBI Taxonomy" id="2448030"/>
    <lineage>
        <taxon>Bacteria</taxon>
        <taxon>Bacillati</taxon>
        <taxon>Bacillota</taxon>
        <taxon>Bacilli</taxon>
        <taxon>Bacillales</taxon>
        <taxon>Bacillaceae</taxon>
        <taxon>Oceanobacillus</taxon>
    </lineage>
</organism>
<feature type="transmembrane region" description="Helical" evidence="1">
    <location>
        <begin position="13"/>
        <end position="38"/>
    </location>
</feature>
<reference evidence="2 3" key="1">
    <citation type="submission" date="2018-10" db="EMBL/GenBank/DDBJ databases">
        <title>Oceanobacillus sp. YLB-02 draft genome.</title>
        <authorList>
            <person name="Yu L."/>
        </authorList>
    </citation>
    <scope>NUCLEOTIDE SEQUENCE [LARGE SCALE GENOMIC DNA]</scope>
    <source>
        <strain evidence="2 3">YLB-02</strain>
    </source>
</reference>
<dbReference type="InterPro" id="IPR011737">
    <property type="entry name" value="CHP02206_TP0381"/>
</dbReference>
<evidence type="ECO:0000256" key="1">
    <source>
        <dbReference type="SAM" id="Phobius"/>
    </source>
</evidence>
<dbReference type="EMBL" id="RCHR01000011">
    <property type="protein sequence ID" value="RLL40620.1"/>
    <property type="molecule type" value="Genomic_DNA"/>
</dbReference>
<dbReference type="RefSeq" id="WP_121524972.1">
    <property type="nucleotide sequence ID" value="NZ_RCHR01000011.1"/>
</dbReference>
<dbReference type="NCBIfam" id="TIGR02206">
    <property type="entry name" value="intg_mem_TP0381"/>
    <property type="match status" value="1"/>
</dbReference>
<keyword evidence="1" id="KW-1133">Transmembrane helix</keyword>
<name>A0A498D297_9BACI</name>
<accession>A0A498D297</accession>
<feature type="transmembrane region" description="Helical" evidence="1">
    <location>
        <begin position="135"/>
        <end position="154"/>
    </location>
</feature>
<sequence length="251" mass="29343">MSDYFSYQYTAEVFSLFSISHIIMLILALVLCAAMIVFRNDIRRTPLRKWVRVSLIIALILSESTLNIWYFTTGAWDVKETLPLQLCSLSLLFSIVMLITRSYRLFEILYFLGIGGALQALLTPELFYDFPHYRYFHFFIAHICIILASLYMVAIERYRIKLSSIWKAMIAINSIALIVFFINKWIGANYMFLAQKPSNPSILDYLPDYPFYIFYLEIIALILFILLYLPVKGAYHHSNFIENGQKDGRDI</sequence>
<dbReference type="AlphaFoldDB" id="A0A498D297"/>
<keyword evidence="1" id="KW-0812">Transmembrane</keyword>
<keyword evidence="1" id="KW-0472">Membrane</keyword>
<feature type="transmembrane region" description="Helical" evidence="1">
    <location>
        <begin position="106"/>
        <end position="123"/>
    </location>
</feature>
<feature type="transmembrane region" description="Helical" evidence="1">
    <location>
        <begin position="212"/>
        <end position="231"/>
    </location>
</feature>
<feature type="transmembrane region" description="Helical" evidence="1">
    <location>
        <begin position="166"/>
        <end position="192"/>
    </location>
</feature>
<evidence type="ECO:0000313" key="3">
    <source>
        <dbReference type="Proteomes" id="UP000270219"/>
    </source>
</evidence>
<feature type="transmembrane region" description="Helical" evidence="1">
    <location>
        <begin position="50"/>
        <end position="70"/>
    </location>
</feature>